<name>A0ABT6MUT0_9GAMM</name>
<gene>
    <name evidence="2" type="ORF">QF205_14975</name>
</gene>
<proteinExistence type="predicted"/>
<keyword evidence="1" id="KW-1133">Transmembrane helix</keyword>
<comment type="caution">
    <text evidence="2">The sequence shown here is derived from an EMBL/GenBank/DDBJ whole genome shotgun (WGS) entry which is preliminary data.</text>
</comment>
<protein>
    <submittedName>
        <fullName evidence="2">Uncharacterized protein</fullName>
    </submittedName>
</protein>
<feature type="transmembrane region" description="Helical" evidence="1">
    <location>
        <begin position="149"/>
        <end position="182"/>
    </location>
</feature>
<sequence length="463" mass="50871">MDQPDSAPGAQDSAAAPASRIAFERLRERTDELELLVSGLFAFALLTLPARVFDAWVRASIHVDGALDLALRFGFQVGVGLGYALGFAFLAHLAIRAYWVGLIGLKSTFPEGIRWDRVPMMGSVTRPWYQRQVGDLGQTIDRVDRAASILFAMTTLVALLLVWVGLQASLGLLLCGLVGGLFEERERATSIAIGVGYVLFLAVGMMPVLLDRIVARREAAGRPARRLRRLTERLLRVLGWIFPQRLISAVQFTLQSNLPGRGFMVVYIAVFVLAMASSVVLIMDSARLSLFDSYEVLTAEAVDHGMLGAHYESLRGDGDRMAFYPMIPADRVSDTHLRLFIPHRPQRDNPLARERCAGLHRGRNEAPGAEAASAGQACLASMWSVTLDGVPVVLDEFIATERRDLGMRGLLGYIEVSGLRPGLHRLHLEWNAEGGESGPLRRREYRIPFWFTPGVDQAAAGAP</sequence>
<feature type="transmembrane region" description="Helical" evidence="1">
    <location>
        <begin position="35"/>
        <end position="53"/>
    </location>
</feature>
<feature type="transmembrane region" description="Helical" evidence="1">
    <location>
        <begin position="188"/>
        <end position="213"/>
    </location>
</feature>
<dbReference type="Proteomes" id="UP001160550">
    <property type="component" value="Unassembled WGS sequence"/>
</dbReference>
<evidence type="ECO:0000313" key="3">
    <source>
        <dbReference type="Proteomes" id="UP001160550"/>
    </source>
</evidence>
<reference evidence="2" key="1">
    <citation type="journal article" date="2007" name="Int. J. Syst. Evol. Microbiol.">
        <title>Luteimonas composti sp. nov., a moderately thermophilic bacterium isolated from food waste.</title>
        <authorList>
            <person name="Young C.C."/>
            <person name="Kampfer P."/>
            <person name="Chen W.M."/>
            <person name="Yen W.S."/>
            <person name="Arun A.B."/>
            <person name="Lai W.A."/>
            <person name="Shen F.T."/>
            <person name="Rekha P.D."/>
            <person name="Lin K.Y."/>
            <person name="Chou J.H."/>
        </authorList>
    </citation>
    <scope>NUCLEOTIDE SEQUENCE</scope>
    <source>
        <strain evidence="2">CC-YY355</strain>
    </source>
</reference>
<keyword evidence="3" id="KW-1185">Reference proteome</keyword>
<reference evidence="2" key="2">
    <citation type="submission" date="2023-04" db="EMBL/GenBank/DDBJ databases">
        <authorList>
            <person name="Sun J.-Q."/>
        </authorList>
    </citation>
    <scope>NUCLEOTIDE SEQUENCE</scope>
    <source>
        <strain evidence="2">CC-YY355</strain>
    </source>
</reference>
<accession>A0ABT6MUT0</accession>
<feature type="transmembrane region" description="Helical" evidence="1">
    <location>
        <begin position="73"/>
        <end position="95"/>
    </location>
</feature>
<evidence type="ECO:0000313" key="2">
    <source>
        <dbReference type="EMBL" id="MDH7454362.1"/>
    </source>
</evidence>
<dbReference type="RefSeq" id="WP_280943579.1">
    <property type="nucleotide sequence ID" value="NZ_JARYGX010000027.1"/>
</dbReference>
<evidence type="ECO:0000256" key="1">
    <source>
        <dbReference type="SAM" id="Phobius"/>
    </source>
</evidence>
<keyword evidence="1" id="KW-0812">Transmembrane</keyword>
<keyword evidence="1" id="KW-0472">Membrane</keyword>
<feature type="transmembrane region" description="Helical" evidence="1">
    <location>
        <begin position="264"/>
        <end position="283"/>
    </location>
</feature>
<organism evidence="2 3">
    <name type="scientific">Luteimonas composti</name>
    <dbReference type="NCBI Taxonomy" id="398257"/>
    <lineage>
        <taxon>Bacteria</taxon>
        <taxon>Pseudomonadati</taxon>
        <taxon>Pseudomonadota</taxon>
        <taxon>Gammaproteobacteria</taxon>
        <taxon>Lysobacterales</taxon>
        <taxon>Lysobacteraceae</taxon>
        <taxon>Luteimonas</taxon>
    </lineage>
</organism>
<dbReference type="EMBL" id="JARYGX010000027">
    <property type="protein sequence ID" value="MDH7454362.1"/>
    <property type="molecule type" value="Genomic_DNA"/>
</dbReference>